<dbReference type="Proteomes" id="UP000772434">
    <property type="component" value="Unassembled WGS sequence"/>
</dbReference>
<gene>
    <name evidence="2" type="ORF">BDP27DRAFT_376870</name>
</gene>
<proteinExistence type="predicted"/>
<feature type="region of interest" description="Disordered" evidence="1">
    <location>
        <begin position="42"/>
        <end position="87"/>
    </location>
</feature>
<keyword evidence="3" id="KW-1185">Reference proteome</keyword>
<feature type="region of interest" description="Disordered" evidence="1">
    <location>
        <begin position="1"/>
        <end position="29"/>
    </location>
</feature>
<evidence type="ECO:0000256" key="1">
    <source>
        <dbReference type="SAM" id="MobiDB-lite"/>
    </source>
</evidence>
<accession>A0A9P5PDG0</accession>
<name>A0A9P5PDG0_9AGAR</name>
<evidence type="ECO:0000313" key="2">
    <source>
        <dbReference type="EMBL" id="KAF9061162.1"/>
    </source>
</evidence>
<feature type="compositionally biased region" description="Pro residues" evidence="1">
    <location>
        <begin position="50"/>
        <end position="59"/>
    </location>
</feature>
<organism evidence="2 3">
    <name type="scientific">Rhodocollybia butyracea</name>
    <dbReference type="NCBI Taxonomy" id="206335"/>
    <lineage>
        <taxon>Eukaryota</taxon>
        <taxon>Fungi</taxon>
        <taxon>Dikarya</taxon>
        <taxon>Basidiomycota</taxon>
        <taxon>Agaricomycotina</taxon>
        <taxon>Agaricomycetes</taxon>
        <taxon>Agaricomycetidae</taxon>
        <taxon>Agaricales</taxon>
        <taxon>Marasmiineae</taxon>
        <taxon>Omphalotaceae</taxon>
        <taxon>Rhodocollybia</taxon>
    </lineage>
</organism>
<sequence>MLHAVTQQQPFDLSPQSDDPLNSSSLWAPPLDEASITCSSVLVESFPENPQHPPHPCAPSPRSHSRRLAPSPKSSHSRSPAGPALPASLALPARSVPRLPIPALPKISLCQAIDTPTRSTATVLVCCNNSVVTPIEDAGQDCAVSTHDDTGKLSHFAVTCRAPTSLLSS</sequence>
<comment type="caution">
    <text evidence="2">The sequence shown here is derived from an EMBL/GenBank/DDBJ whole genome shotgun (WGS) entry which is preliminary data.</text>
</comment>
<evidence type="ECO:0000313" key="3">
    <source>
        <dbReference type="Proteomes" id="UP000772434"/>
    </source>
</evidence>
<reference evidence="2" key="1">
    <citation type="submission" date="2020-11" db="EMBL/GenBank/DDBJ databases">
        <authorList>
            <consortium name="DOE Joint Genome Institute"/>
            <person name="Ahrendt S."/>
            <person name="Riley R."/>
            <person name="Andreopoulos W."/>
            <person name="Labutti K."/>
            <person name="Pangilinan J."/>
            <person name="Ruiz-Duenas F.J."/>
            <person name="Barrasa J.M."/>
            <person name="Sanchez-Garcia M."/>
            <person name="Camarero S."/>
            <person name="Miyauchi S."/>
            <person name="Serrano A."/>
            <person name="Linde D."/>
            <person name="Babiker R."/>
            <person name="Drula E."/>
            <person name="Ayuso-Fernandez I."/>
            <person name="Pacheco R."/>
            <person name="Padilla G."/>
            <person name="Ferreira P."/>
            <person name="Barriuso J."/>
            <person name="Kellner H."/>
            <person name="Castanera R."/>
            <person name="Alfaro M."/>
            <person name="Ramirez L."/>
            <person name="Pisabarro A.G."/>
            <person name="Kuo A."/>
            <person name="Tritt A."/>
            <person name="Lipzen A."/>
            <person name="He G."/>
            <person name="Yan M."/>
            <person name="Ng V."/>
            <person name="Cullen D."/>
            <person name="Martin F."/>
            <person name="Rosso M.-N."/>
            <person name="Henrissat B."/>
            <person name="Hibbett D."/>
            <person name="Martinez A.T."/>
            <person name="Grigoriev I.V."/>
        </authorList>
    </citation>
    <scope>NUCLEOTIDE SEQUENCE</scope>
    <source>
        <strain evidence="2">AH 40177</strain>
    </source>
</reference>
<feature type="compositionally biased region" description="Low complexity" evidence="1">
    <location>
        <begin position="77"/>
        <end position="87"/>
    </location>
</feature>
<protein>
    <submittedName>
        <fullName evidence="2">Uncharacterized protein</fullName>
    </submittedName>
</protein>
<feature type="compositionally biased region" description="Polar residues" evidence="1">
    <location>
        <begin position="1"/>
        <end position="26"/>
    </location>
</feature>
<dbReference type="AlphaFoldDB" id="A0A9P5PDG0"/>
<dbReference type="EMBL" id="JADNRY010000212">
    <property type="protein sequence ID" value="KAF9061162.1"/>
    <property type="molecule type" value="Genomic_DNA"/>
</dbReference>